<evidence type="ECO:0000313" key="1">
    <source>
        <dbReference type="EMBL" id="KKL56596.1"/>
    </source>
</evidence>
<name>A0A0F9DS89_9ZZZZ</name>
<organism evidence="1">
    <name type="scientific">marine sediment metagenome</name>
    <dbReference type="NCBI Taxonomy" id="412755"/>
    <lineage>
        <taxon>unclassified sequences</taxon>
        <taxon>metagenomes</taxon>
        <taxon>ecological metagenomes</taxon>
    </lineage>
</organism>
<accession>A0A0F9DS89</accession>
<comment type="caution">
    <text evidence="1">The sequence shown here is derived from an EMBL/GenBank/DDBJ whole genome shotgun (WGS) entry which is preliminary data.</text>
</comment>
<reference evidence="1" key="1">
    <citation type="journal article" date="2015" name="Nature">
        <title>Complex archaea that bridge the gap between prokaryotes and eukaryotes.</title>
        <authorList>
            <person name="Spang A."/>
            <person name="Saw J.H."/>
            <person name="Jorgensen S.L."/>
            <person name="Zaremba-Niedzwiedzka K."/>
            <person name="Martijn J."/>
            <person name="Lind A.E."/>
            <person name="van Eijk R."/>
            <person name="Schleper C."/>
            <person name="Guy L."/>
            <person name="Ettema T.J."/>
        </authorList>
    </citation>
    <scope>NUCLEOTIDE SEQUENCE</scope>
</reference>
<feature type="non-terminal residue" evidence="1">
    <location>
        <position position="31"/>
    </location>
</feature>
<sequence length="31" mass="3295">MSTNQGELHNELAGKIVKSIVKPIVEADGSE</sequence>
<gene>
    <name evidence="1" type="ORF">LCGC14_2243870</name>
</gene>
<dbReference type="EMBL" id="LAZR01030439">
    <property type="protein sequence ID" value="KKL56596.1"/>
    <property type="molecule type" value="Genomic_DNA"/>
</dbReference>
<protein>
    <submittedName>
        <fullName evidence="1">Uncharacterized protein</fullName>
    </submittedName>
</protein>
<proteinExistence type="predicted"/>
<dbReference type="AlphaFoldDB" id="A0A0F9DS89"/>